<dbReference type="PROSITE" id="PS51257">
    <property type="entry name" value="PROKAR_LIPOPROTEIN"/>
    <property type="match status" value="1"/>
</dbReference>
<dbReference type="GO" id="GO:0030288">
    <property type="term" value="C:outer membrane-bounded periplasmic space"/>
    <property type="evidence" value="ECO:0007669"/>
    <property type="project" value="TreeGrafter"/>
</dbReference>
<dbReference type="EMBL" id="VFOX01000001">
    <property type="protein sequence ID" value="TQL84628.1"/>
    <property type="molecule type" value="Genomic_DNA"/>
</dbReference>
<evidence type="ECO:0000259" key="6">
    <source>
        <dbReference type="PROSITE" id="PS50983"/>
    </source>
</evidence>
<dbReference type="PANTHER" id="PTHR30532">
    <property type="entry name" value="IRON III DICITRATE-BINDING PERIPLASMIC PROTEIN"/>
    <property type="match status" value="1"/>
</dbReference>
<proteinExistence type="inferred from homology"/>
<keyword evidence="8" id="KW-1185">Reference proteome</keyword>
<dbReference type="AlphaFoldDB" id="A0A543BIL1"/>
<comment type="similarity">
    <text evidence="2">Belongs to the bacterial solute-binding protein 8 family.</text>
</comment>
<dbReference type="GO" id="GO:1901678">
    <property type="term" value="P:iron coordination entity transport"/>
    <property type="evidence" value="ECO:0007669"/>
    <property type="project" value="UniProtKB-ARBA"/>
</dbReference>
<evidence type="ECO:0000256" key="3">
    <source>
        <dbReference type="ARBA" id="ARBA00022448"/>
    </source>
</evidence>
<evidence type="ECO:0000313" key="7">
    <source>
        <dbReference type="EMBL" id="TQL84628.1"/>
    </source>
</evidence>
<dbReference type="InterPro" id="IPR002491">
    <property type="entry name" value="ABC_transptr_periplasmic_BD"/>
</dbReference>
<feature type="chain" id="PRO_5039400853" evidence="5">
    <location>
        <begin position="23"/>
        <end position="326"/>
    </location>
</feature>
<gene>
    <name evidence="7" type="ORF">FB560_0215</name>
</gene>
<evidence type="ECO:0000256" key="4">
    <source>
        <dbReference type="ARBA" id="ARBA00022729"/>
    </source>
</evidence>
<feature type="signal peptide" evidence="5">
    <location>
        <begin position="1"/>
        <end position="22"/>
    </location>
</feature>
<protein>
    <submittedName>
        <fullName evidence="7">Iron complex transport system substrate-binding protein</fullName>
    </submittedName>
</protein>
<dbReference type="Pfam" id="PF01497">
    <property type="entry name" value="Peripla_BP_2"/>
    <property type="match status" value="1"/>
</dbReference>
<dbReference type="PROSITE" id="PS50983">
    <property type="entry name" value="FE_B12_PBP"/>
    <property type="match status" value="1"/>
</dbReference>
<evidence type="ECO:0000256" key="2">
    <source>
        <dbReference type="ARBA" id="ARBA00008814"/>
    </source>
</evidence>
<dbReference type="Gene3D" id="3.40.50.1980">
    <property type="entry name" value="Nitrogenase molybdenum iron protein domain"/>
    <property type="match status" value="2"/>
</dbReference>
<dbReference type="SUPFAM" id="SSF53807">
    <property type="entry name" value="Helical backbone' metal receptor"/>
    <property type="match status" value="1"/>
</dbReference>
<dbReference type="Proteomes" id="UP000317209">
    <property type="component" value="Unassembled WGS sequence"/>
</dbReference>
<dbReference type="OrthoDB" id="1846031at2"/>
<name>A0A543BIL1_9MICO</name>
<reference evidence="7 8" key="1">
    <citation type="submission" date="2019-06" db="EMBL/GenBank/DDBJ databases">
        <title>Sequencing the genomes of 1000 actinobacteria strains.</title>
        <authorList>
            <person name="Klenk H.-P."/>
        </authorList>
    </citation>
    <scope>NUCLEOTIDE SEQUENCE [LARGE SCALE GENOMIC DNA]</scope>
    <source>
        <strain evidence="7 8">DSM 20169</strain>
    </source>
</reference>
<keyword evidence="4 5" id="KW-0732">Signal</keyword>
<dbReference type="RefSeq" id="WP_141870672.1">
    <property type="nucleotide sequence ID" value="NZ_VFOX01000001.1"/>
</dbReference>
<comment type="caution">
    <text evidence="7">The sequence shown here is derived from an EMBL/GenBank/DDBJ whole genome shotgun (WGS) entry which is preliminary data.</text>
</comment>
<dbReference type="PANTHER" id="PTHR30532:SF24">
    <property type="entry name" value="FERRIC ENTEROBACTIN-BINDING PERIPLASMIC PROTEIN FEPB"/>
    <property type="match status" value="1"/>
</dbReference>
<dbReference type="InterPro" id="IPR051313">
    <property type="entry name" value="Bact_iron-sidero_bind"/>
</dbReference>
<organism evidence="7 8">
    <name type="scientific">Microbacterium saperdae</name>
    <dbReference type="NCBI Taxonomy" id="69368"/>
    <lineage>
        <taxon>Bacteria</taxon>
        <taxon>Bacillati</taxon>
        <taxon>Actinomycetota</taxon>
        <taxon>Actinomycetes</taxon>
        <taxon>Micrococcales</taxon>
        <taxon>Microbacteriaceae</taxon>
        <taxon>Microbacterium</taxon>
    </lineage>
</organism>
<keyword evidence="3" id="KW-0813">Transport</keyword>
<accession>A0A543BIL1</accession>
<evidence type="ECO:0000256" key="1">
    <source>
        <dbReference type="ARBA" id="ARBA00004196"/>
    </source>
</evidence>
<sequence length="326" mass="34047">MRTLIRTTAAVAAVLVSAAALASCSTSAETEASGECGVFPYTLAHAFGSSAFEESPERIAVVTDVDLDIAIALGVEPVIYPGYELGAWQQEAFDERGLQLDSYDPADGIDFEAIAASKPDAILATSGWSLDEDYEKLSAIAPVIAYTTEDGLDAMTWADRTELAGCALGIPEKADAAIEGVGDAFAAAAAAHPEFAGKTITYAVIHPDQITYSSYQGSDVSFFTDLGFTLPEIAAEFTGDNAGLSKENIDKLEADVLVIGYPFGDEGLLTRSELESDPLFQSLDVVKRGAYGVIGDDVASPIAYPSPLGLPWALDAVAPVLATAAK</sequence>
<comment type="subcellular location">
    <subcellularLocation>
        <location evidence="1">Cell envelope</location>
    </subcellularLocation>
</comment>
<evidence type="ECO:0000313" key="8">
    <source>
        <dbReference type="Proteomes" id="UP000317209"/>
    </source>
</evidence>
<evidence type="ECO:0000256" key="5">
    <source>
        <dbReference type="SAM" id="SignalP"/>
    </source>
</evidence>
<feature type="domain" description="Fe/B12 periplasmic-binding" evidence="6">
    <location>
        <begin position="58"/>
        <end position="325"/>
    </location>
</feature>